<dbReference type="GO" id="GO:0017136">
    <property type="term" value="F:histone deacetylase activity, NAD-dependent"/>
    <property type="evidence" value="ECO:0007669"/>
    <property type="project" value="TreeGrafter"/>
</dbReference>
<evidence type="ECO:0000259" key="5">
    <source>
        <dbReference type="PROSITE" id="PS50305"/>
    </source>
</evidence>
<dbReference type="PANTHER" id="PTHR11085">
    <property type="entry name" value="NAD-DEPENDENT PROTEIN DEACYLASE SIRTUIN-5, MITOCHONDRIAL-RELATED"/>
    <property type="match status" value="1"/>
</dbReference>
<gene>
    <name evidence="6" type="primary">cobB</name>
    <name evidence="6" type="ORF">NCTC13149_00568</name>
</gene>
<sequence length="245" mass="27498">MDKIKQACQLIKNSSKVMALTGAGISTDSGIPDFRGKNGYYKDMDPVRSLSKDRLLNEPEKFYKEGYKILLDLNSKKPNKGHLALAKMEKMGLIKGIITQNIDNLHYKAQSSNIYEVHGETRGIHCMDCGKTYPFELLKEKVDQGQIPPKCTCGGTLRPNVVMFGDMMPKDFEDAIDEMEDTDTLIVVGTSLTVSPVNMLPRYADNLIIINQSPTPYDHHADIVFHENSSEVLSKILEELEKNDL</sequence>
<reference evidence="6 7" key="1">
    <citation type="submission" date="2018-06" db="EMBL/GenBank/DDBJ databases">
        <authorList>
            <consortium name="Pathogen Informatics"/>
            <person name="Doyle S."/>
        </authorList>
    </citation>
    <scope>NUCLEOTIDE SEQUENCE [LARGE SCALE GENOMIC DNA]</scope>
    <source>
        <strain evidence="6 7">NCTC13149</strain>
    </source>
</reference>
<dbReference type="InterPro" id="IPR029035">
    <property type="entry name" value="DHS-like_NAD/FAD-binding_dom"/>
</dbReference>
<feature type="active site" description="Proton acceptor" evidence="4">
    <location>
        <position position="118"/>
    </location>
</feature>
<dbReference type="EMBL" id="UGSZ01000001">
    <property type="protein sequence ID" value="SUB56768.1"/>
    <property type="molecule type" value="Genomic_DNA"/>
</dbReference>
<evidence type="ECO:0000256" key="2">
    <source>
        <dbReference type="ARBA" id="ARBA00022679"/>
    </source>
</evidence>
<feature type="binding site" evidence="4">
    <location>
        <position position="129"/>
    </location>
    <ligand>
        <name>Zn(2+)</name>
        <dbReference type="ChEBI" id="CHEBI:29105"/>
    </ligand>
</feature>
<keyword evidence="4" id="KW-0862">Zinc</keyword>
<keyword evidence="3" id="KW-0520">NAD</keyword>
<feature type="binding site" evidence="4">
    <location>
        <position position="126"/>
    </location>
    <ligand>
        <name>Zn(2+)</name>
        <dbReference type="ChEBI" id="CHEBI:29105"/>
    </ligand>
</feature>
<evidence type="ECO:0000313" key="7">
    <source>
        <dbReference type="Proteomes" id="UP000255517"/>
    </source>
</evidence>
<name>A0A379C3V4_9FIRM</name>
<dbReference type="SUPFAM" id="SSF52467">
    <property type="entry name" value="DHS-like NAD/FAD-binding domain"/>
    <property type="match status" value="1"/>
</dbReference>
<dbReference type="NCBIfam" id="NF001753">
    <property type="entry name" value="PRK00481.1-3"/>
    <property type="match status" value="1"/>
</dbReference>
<keyword evidence="6" id="KW-0378">Hydrolase</keyword>
<dbReference type="OrthoDB" id="9800582at2"/>
<dbReference type="GO" id="GO:0016787">
    <property type="term" value="F:hydrolase activity"/>
    <property type="evidence" value="ECO:0007669"/>
    <property type="project" value="UniProtKB-KW"/>
</dbReference>
<dbReference type="Gene3D" id="3.30.1600.10">
    <property type="entry name" value="SIR2/SIRT2 'Small Domain"/>
    <property type="match status" value="1"/>
</dbReference>
<feature type="binding site" evidence="4">
    <location>
        <position position="153"/>
    </location>
    <ligand>
        <name>Zn(2+)</name>
        <dbReference type="ChEBI" id="CHEBI:29105"/>
    </ligand>
</feature>
<protein>
    <recommendedName>
        <fullName evidence="1">protein acetyllysine N-acetyltransferase</fullName>
        <ecNumber evidence="1">2.3.1.286</ecNumber>
    </recommendedName>
</protein>
<organism evidence="6 7">
    <name type="scientific">Peptoniphilus lacrimalis</name>
    <dbReference type="NCBI Taxonomy" id="33031"/>
    <lineage>
        <taxon>Bacteria</taxon>
        <taxon>Bacillati</taxon>
        <taxon>Bacillota</taxon>
        <taxon>Tissierellia</taxon>
        <taxon>Tissierellales</taxon>
        <taxon>Peptoniphilaceae</taxon>
        <taxon>Peptoniphilus</taxon>
    </lineage>
</organism>
<dbReference type="InterPro" id="IPR026591">
    <property type="entry name" value="Sirtuin_cat_small_dom_sf"/>
</dbReference>
<dbReference type="InterPro" id="IPR026590">
    <property type="entry name" value="Ssirtuin_cat_dom"/>
</dbReference>
<proteinExistence type="predicted"/>
<keyword evidence="4" id="KW-0479">Metal-binding</keyword>
<dbReference type="PROSITE" id="PS50305">
    <property type="entry name" value="SIRTUIN"/>
    <property type="match status" value="1"/>
</dbReference>
<dbReference type="EC" id="2.3.1.286" evidence="1"/>
<dbReference type="Pfam" id="PF02146">
    <property type="entry name" value="SIR2"/>
    <property type="match status" value="1"/>
</dbReference>
<dbReference type="RefSeq" id="WP_019034416.1">
    <property type="nucleotide sequence ID" value="NZ_CAMUOS010000003.1"/>
</dbReference>
<feature type="binding site" evidence="4">
    <location>
        <position position="151"/>
    </location>
    <ligand>
        <name>Zn(2+)</name>
        <dbReference type="ChEBI" id="CHEBI:29105"/>
    </ligand>
</feature>
<dbReference type="Proteomes" id="UP000255517">
    <property type="component" value="Unassembled WGS sequence"/>
</dbReference>
<dbReference type="Gene3D" id="3.40.50.1220">
    <property type="entry name" value="TPP-binding domain"/>
    <property type="match status" value="1"/>
</dbReference>
<dbReference type="InterPro" id="IPR050134">
    <property type="entry name" value="NAD-dep_sirtuin_deacylases"/>
</dbReference>
<dbReference type="PANTHER" id="PTHR11085:SF4">
    <property type="entry name" value="NAD-DEPENDENT PROTEIN DEACYLASE"/>
    <property type="match status" value="1"/>
</dbReference>
<evidence type="ECO:0000256" key="3">
    <source>
        <dbReference type="ARBA" id="ARBA00023027"/>
    </source>
</evidence>
<evidence type="ECO:0000256" key="4">
    <source>
        <dbReference type="PROSITE-ProRule" id="PRU00236"/>
    </source>
</evidence>
<dbReference type="InterPro" id="IPR003000">
    <property type="entry name" value="Sirtuin"/>
</dbReference>
<evidence type="ECO:0000313" key="6">
    <source>
        <dbReference type="EMBL" id="SUB56768.1"/>
    </source>
</evidence>
<evidence type="ECO:0000256" key="1">
    <source>
        <dbReference type="ARBA" id="ARBA00012928"/>
    </source>
</evidence>
<dbReference type="GO" id="GO:0046872">
    <property type="term" value="F:metal ion binding"/>
    <property type="evidence" value="ECO:0007669"/>
    <property type="project" value="UniProtKB-KW"/>
</dbReference>
<dbReference type="GO" id="GO:0070403">
    <property type="term" value="F:NAD+ binding"/>
    <property type="evidence" value="ECO:0007669"/>
    <property type="project" value="InterPro"/>
</dbReference>
<accession>A0A379C3V4</accession>
<dbReference type="AlphaFoldDB" id="A0A379C3V4"/>
<dbReference type="STRING" id="1122949.GCA_000378725_00476"/>
<feature type="domain" description="Deacetylase sirtuin-type" evidence="5">
    <location>
        <begin position="1"/>
        <end position="243"/>
    </location>
</feature>
<keyword evidence="2" id="KW-0808">Transferase</keyword>